<gene>
    <name evidence="1" type="ORF">N7476_010331</name>
</gene>
<organism evidence="1 2">
    <name type="scientific">Penicillium atrosanguineum</name>
    <dbReference type="NCBI Taxonomy" id="1132637"/>
    <lineage>
        <taxon>Eukaryota</taxon>
        <taxon>Fungi</taxon>
        <taxon>Dikarya</taxon>
        <taxon>Ascomycota</taxon>
        <taxon>Pezizomycotina</taxon>
        <taxon>Eurotiomycetes</taxon>
        <taxon>Eurotiomycetidae</taxon>
        <taxon>Eurotiales</taxon>
        <taxon>Aspergillaceae</taxon>
        <taxon>Penicillium</taxon>
    </lineage>
</organism>
<dbReference type="EMBL" id="JAPZBO010000009">
    <property type="protein sequence ID" value="KAJ5303532.1"/>
    <property type="molecule type" value="Genomic_DNA"/>
</dbReference>
<comment type="caution">
    <text evidence="1">The sequence shown here is derived from an EMBL/GenBank/DDBJ whole genome shotgun (WGS) entry which is preliminary data.</text>
</comment>
<evidence type="ECO:0000313" key="2">
    <source>
        <dbReference type="Proteomes" id="UP001147746"/>
    </source>
</evidence>
<dbReference type="Proteomes" id="UP001147746">
    <property type="component" value="Unassembled WGS sequence"/>
</dbReference>
<accession>A0A9W9PQ23</accession>
<reference evidence="1" key="2">
    <citation type="journal article" date="2023" name="IMA Fungus">
        <title>Comparative genomic study of the Penicillium genus elucidates a diverse pangenome and 15 lateral gene transfer events.</title>
        <authorList>
            <person name="Petersen C."/>
            <person name="Sorensen T."/>
            <person name="Nielsen M.R."/>
            <person name="Sondergaard T.E."/>
            <person name="Sorensen J.L."/>
            <person name="Fitzpatrick D.A."/>
            <person name="Frisvad J.C."/>
            <person name="Nielsen K.L."/>
        </authorList>
    </citation>
    <scope>NUCLEOTIDE SEQUENCE</scope>
    <source>
        <strain evidence="1">IBT 21472</strain>
    </source>
</reference>
<evidence type="ECO:0000313" key="1">
    <source>
        <dbReference type="EMBL" id="KAJ5303532.1"/>
    </source>
</evidence>
<name>A0A9W9PQ23_9EURO</name>
<dbReference type="AlphaFoldDB" id="A0A9W9PQ23"/>
<keyword evidence="2" id="KW-1185">Reference proteome</keyword>
<reference evidence="1" key="1">
    <citation type="submission" date="2022-12" db="EMBL/GenBank/DDBJ databases">
        <authorList>
            <person name="Petersen C."/>
        </authorList>
    </citation>
    <scope>NUCLEOTIDE SEQUENCE</scope>
    <source>
        <strain evidence="1">IBT 21472</strain>
    </source>
</reference>
<sequence length="69" mass="7753">MISRIFEAEGTKLLLAGDKVQGSYPLGDIKGFDMIALIGTHAGHRREYDKRDDEWGTLTRGSTYMGEEF</sequence>
<protein>
    <submittedName>
        <fullName evidence="1">Uncharacterized protein</fullName>
    </submittedName>
</protein>
<proteinExistence type="predicted"/>